<evidence type="ECO:0000313" key="2">
    <source>
        <dbReference type="Proteomes" id="UP000034893"/>
    </source>
</evidence>
<dbReference type="EMBL" id="LBVP01000032">
    <property type="protein sequence ID" value="KKQ87893.1"/>
    <property type="molecule type" value="Genomic_DNA"/>
</dbReference>
<sequence length="84" mass="9358">MNNLQKLKDIIKKSGISMSGSKFFINLVSKAGDKDLEELVNLGVTDSQLLSKIINISYRKAGGLENFQNIVQDELMIVEELNSK</sequence>
<dbReference type="AlphaFoldDB" id="A0A0G0L788"/>
<dbReference type="Proteomes" id="UP000034893">
    <property type="component" value="Unassembled WGS sequence"/>
</dbReference>
<protein>
    <submittedName>
        <fullName evidence="1">Uncharacterized protein</fullName>
    </submittedName>
</protein>
<evidence type="ECO:0000313" key="1">
    <source>
        <dbReference type="EMBL" id="KKQ87893.1"/>
    </source>
</evidence>
<organism evidence="1 2">
    <name type="scientific">Candidatus Curtissbacteria bacterium GW2011_GWC2_38_9</name>
    <dbReference type="NCBI Taxonomy" id="1618414"/>
    <lineage>
        <taxon>Bacteria</taxon>
        <taxon>Candidatus Curtissiibacteriota</taxon>
    </lineage>
</organism>
<reference evidence="1 2" key="1">
    <citation type="journal article" date="2015" name="Nature">
        <title>rRNA introns, odd ribosomes, and small enigmatic genomes across a large radiation of phyla.</title>
        <authorList>
            <person name="Brown C.T."/>
            <person name="Hug L.A."/>
            <person name="Thomas B.C."/>
            <person name="Sharon I."/>
            <person name="Castelle C.J."/>
            <person name="Singh A."/>
            <person name="Wilkins M.J."/>
            <person name="Williams K.H."/>
            <person name="Banfield J.F."/>
        </authorList>
    </citation>
    <scope>NUCLEOTIDE SEQUENCE [LARGE SCALE GENOMIC DNA]</scope>
</reference>
<proteinExistence type="predicted"/>
<gene>
    <name evidence="1" type="ORF">UT12_C0032G0007</name>
</gene>
<accession>A0A0G0L788</accession>
<name>A0A0G0L788_9BACT</name>
<comment type="caution">
    <text evidence="1">The sequence shown here is derived from an EMBL/GenBank/DDBJ whole genome shotgun (WGS) entry which is preliminary data.</text>
</comment>